<dbReference type="InterPro" id="IPR023378">
    <property type="entry name" value="YheA/YmcA-like_dom_sf"/>
</dbReference>
<reference evidence="2 3" key="1">
    <citation type="submission" date="2020-08" db="EMBL/GenBank/DDBJ databases">
        <title>Genome public.</title>
        <authorList>
            <person name="Liu C."/>
            <person name="Sun Q."/>
        </authorList>
    </citation>
    <scope>NUCLEOTIDE SEQUENCE [LARGE SCALE GENOMIC DNA]</scope>
    <source>
        <strain evidence="2 3">NSJ-27</strain>
    </source>
</reference>
<feature type="coiled-coil region" evidence="1">
    <location>
        <begin position="50"/>
        <end position="81"/>
    </location>
</feature>
<proteinExistence type="predicted"/>
<keyword evidence="1" id="KW-0175">Coiled coil</keyword>
<dbReference type="Pfam" id="PF06133">
    <property type="entry name" value="Com_YlbF"/>
    <property type="match status" value="1"/>
</dbReference>
<comment type="caution">
    <text evidence="2">The sequence shown here is derived from an EMBL/GenBank/DDBJ whole genome shotgun (WGS) entry which is preliminary data.</text>
</comment>
<evidence type="ECO:0000256" key="1">
    <source>
        <dbReference type="SAM" id="Coils"/>
    </source>
</evidence>
<name>A0ABR7IQ43_9CLOT</name>
<gene>
    <name evidence="2" type="ORF">H8Z77_04305</name>
</gene>
<dbReference type="Proteomes" id="UP000649151">
    <property type="component" value="Unassembled WGS sequence"/>
</dbReference>
<dbReference type="InterPro" id="IPR010368">
    <property type="entry name" value="Com_YlbF"/>
</dbReference>
<protein>
    <submittedName>
        <fullName evidence="2">YlbF family regulator</fullName>
    </submittedName>
</protein>
<dbReference type="RefSeq" id="WP_069988960.1">
    <property type="nucleotide sequence ID" value="NZ_JACOQK010000001.1"/>
</dbReference>
<keyword evidence="3" id="KW-1185">Reference proteome</keyword>
<evidence type="ECO:0000313" key="2">
    <source>
        <dbReference type="EMBL" id="MBC5787249.1"/>
    </source>
</evidence>
<dbReference type="Gene3D" id="1.20.1500.10">
    <property type="entry name" value="YheA/YmcA-like"/>
    <property type="match status" value="1"/>
</dbReference>
<sequence length="135" mass="15085">MEPLKLARELGKAIQECPEYQALHNAKVANDNDAELNDLIGQFNLKRMEVENLMNNKDADQAETQQKNEQLRDLYEKIMANQNMQTFNRASDAMNKLMNYINNILVASVNGDDPETCDIEPQGCSGSCSSCGGCH</sequence>
<dbReference type="SUPFAM" id="SSF158622">
    <property type="entry name" value="YheA/YmcA-like"/>
    <property type="match status" value="1"/>
</dbReference>
<accession>A0ABR7IQ43</accession>
<evidence type="ECO:0000313" key="3">
    <source>
        <dbReference type="Proteomes" id="UP000649151"/>
    </source>
</evidence>
<organism evidence="2 3">
    <name type="scientific">Clostridium facile</name>
    <dbReference type="NCBI Taxonomy" id="2763035"/>
    <lineage>
        <taxon>Bacteria</taxon>
        <taxon>Bacillati</taxon>
        <taxon>Bacillota</taxon>
        <taxon>Clostridia</taxon>
        <taxon>Eubacteriales</taxon>
        <taxon>Clostridiaceae</taxon>
        <taxon>Clostridium</taxon>
    </lineage>
</organism>
<dbReference type="EMBL" id="JACOQK010000001">
    <property type="protein sequence ID" value="MBC5787249.1"/>
    <property type="molecule type" value="Genomic_DNA"/>
</dbReference>